<proteinExistence type="predicted"/>
<dbReference type="AlphaFoldDB" id="A0A562EPM8"/>
<organism evidence="1 2">
    <name type="scientific">Rhodococcus rhodochrous J45</name>
    <dbReference type="NCBI Taxonomy" id="935266"/>
    <lineage>
        <taxon>Bacteria</taxon>
        <taxon>Bacillati</taxon>
        <taxon>Actinomycetota</taxon>
        <taxon>Actinomycetes</taxon>
        <taxon>Mycobacteriales</taxon>
        <taxon>Nocardiaceae</taxon>
        <taxon>Rhodococcus</taxon>
    </lineage>
</organism>
<accession>A0A562EPM8</accession>
<sequence length="265" mass="27414">MNLSSVHRIRAGTVVDVTDPLQPLVDLPGVRDAADRARDALAEVHRHRTNRRGWANTAAEASVRAARASASIDGGSTELPQPGESGDPILAGALRVAQTLDGDALGNMVATWRRAPLQALPRLHLLAAADLVEDAEELGRPRTEPGVAERLDGLAQLVTGGTNAPAPVLAAVVHGELSVLKPFGVADGIVARAASRLVCVASGLDTRNLGVPEVHWMRRLQAYRDGVAGFGAGTVEGVGGWVLFCCGSLEAGAREAGSIAEAFAG</sequence>
<dbReference type="EMBL" id="VLJT01000008">
    <property type="protein sequence ID" value="TWH23688.1"/>
    <property type="molecule type" value="Genomic_DNA"/>
</dbReference>
<evidence type="ECO:0000313" key="1">
    <source>
        <dbReference type="EMBL" id="TWH23688.1"/>
    </source>
</evidence>
<dbReference type="Proteomes" id="UP000317573">
    <property type="component" value="Unassembled WGS sequence"/>
</dbReference>
<gene>
    <name evidence="1" type="ORF">L618_001100000220</name>
</gene>
<evidence type="ECO:0000313" key="2">
    <source>
        <dbReference type="Proteomes" id="UP000317573"/>
    </source>
</evidence>
<protein>
    <recommendedName>
        <fullName evidence="3">Fido domain-containing protein</fullName>
    </recommendedName>
</protein>
<evidence type="ECO:0008006" key="3">
    <source>
        <dbReference type="Google" id="ProtNLM"/>
    </source>
</evidence>
<comment type="caution">
    <text evidence="1">The sequence shown here is derived from an EMBL/GenBank/DDBJ whole genome shotgun (WGS) entry which is preliminary data.</text>
</comment>
<name>A0A562EPM8_RHORH</name>
<reference evidence="1 2" key="1">
    <citation type="submission" date="2019-07" db="EMBL/GenBank/DDBJ databases">
        <title>Genome sequencing of lignin-degrading bacterial isolates.</title>
        <authorList>
            <person name="Gladden J."/>
        </authorList>
    </citation>
    <scope>NUCLEOTIDE SEQUENCE [LARGE SCALE GENOMIC DNA]</scope>
    <source>
        <strain evidence="1 2">J45</strain>
    </source>
</reference>